<organism evidence="3 4">
    <name type="scientific">Artemia franciscana</name>
    <name type="common">Brine shrimp</name>
    <name type="synonym">Artemia sanfranciscana</name>
    <dbReference type="NCBI Taxonomy" id="6661"/>
    <lineage>
        <taxon>Eukaryota</taxon>
        <taxon>Metazoa</taxon>
        <taxon>Ecdysozoa</taxon>
        <taxon>Arthropoda</taxon>
        <taxon>Crustacea</taxon>
        <taxon>Branchiopoda</taxon>
        <taxon>Anostraca</taxon>
        <taxon>Artemiidae</taxon>
        <taxon>Artemia</taxon>
    </lineage>
</organism>
<dbReference type="EMBL" id="JAVRJZ010000016">
    <property type="protein sequence ID" value="KAK2710447.1"/>
    <property type="molecule type" value="Genomic_DNA"/>
</dbReference>
<sequence>MVSGEVGVSVQECQQMWRSLRDGYMREKRSHMLTKSGSAAVKEKKPWKWYNHMIFLSDHISFRPTQSNFELPIRVEVGSGGEIQETEEPEENVIYEDSGQVQLDYVEETNPILFESPNGRTSSCSFAQPRSPTPKRKKASKGECSKSEFERDLIGIVGKEQDPDEMFCLVLAADIKKLMDQEISGLLVGVFNVSWYLLPRFGRDSVSCQFAFPGILTVVSKKVEGPYHFVRLSRKQFGAIDLGK</sequence>
<reference evidence="3" key="1">
    <citation type="submission" date="2023-07" db="EMBL/GenBank/DDBJ databases">
        <title>Chromosome-level genome assembly of Artemia franciscana.</title>
        <authorList>
            <person name="Jo E."/>
        </authorList>
    </citation>
    <scope>NUCLEOTIDE SEQUENCE</scope>
    <source>
        <tissue evidence="3">Whole body</tissue>
    </source>
</reference>
<dbReference type="InterPro" id="IPR006578">
    <property type="entry name" value="MADF-dom"/>
</dbReference>
<evidence type="ECO:0000313" key="3">
    <source>
        <dbReference type="EMBL" id="KAK2710447.1"/>
    </source>
</evidence>
<evidence type="ECO:0000313" key="4">
    <source>
        <dbReference type="Proteomes" id="UP001187531"/>
    </source>
</evidence>
<name>A0AA88HSC3_ARTSF</name>
<dbReference type="InterPro" id="IPR039353">
    <property type="entry name" value="TF_Adf1"/>
</dbReference>
<dbReference type="AlphaFoldDB" id="A0AA88HSC3"/>
<dbReference type="PANTHER" id="PTHR12243:SF67">
    <property type="entry name" value="COREPRESSOR OF PANGOLIN, ISOFORM A-RELATED"/>
    <property type="match status" value="1"/>
</dbReference>
<comment type="caution">
    <text evidence="3">The sequence shown here is derived from an EMBL/GenBank/DDBJ whole genome shotgun (WGS) entry which is preliminary data.</text>
</comment>
<dbReference type="PROSITE" id="PS51029">
    <property type="entry name" value="MADF"/>
    <property type="match status" value="1"/>
</dbReference>
<dbReference type="GO" id="GO:0005634">
    <property type="term" value="C:nucleus"/>
    <property type="evidence" value="ECO:0007669"/>
    <property type="project" value="TreeGrafter"/>
</dbReference>
<evidence type="ECO:0000259" key="2">
    <source>
        <dbReference type="PROSITE" id="PS51029"/>
    </source>
</evidence>
<proteinExistence type="predicted"/>
<dbReference type="Pfam" id="PF10545">
    <property type="entry name" value="MADF_DNA_bdg"/>
    <property type="match status" value="1"/>
</dbReference>
<feature type="region of interest" description="Disordered" evidence="1">
    <location>
        <begin position="116"/>
        <end position="142"/>
    </location>
</feature>
<evidence type="ECO:0000256" key="1">
    <source>
        <dbReference type="SAM" id="MobiDB-lite"/>
    </source>
</evidence>
<dbReference type="GO" id="GO:0006357">
    <property type="term" value="P:regulation of transcription by RNA polymerase II"/>
    <property type="evidence" value="ECO:0007669"/>
    <property type="project" value="TreeGrafter"/>
</dbReference>
<dbReference type="Proteomes" id="UP001187531">
    <property type="component" value="Unassembled WGS sequence"/>
</dbReference>
<dbReference type="PANTHER" id="PTHR12243">
    <property type="entry name" value="MADF DOMAIN TRANSCRIPTION FACTOR"/>
    <property type="match status" value="1"/>
</dbReference>
<accession>A0AA88HSC3</accession>
<protein>
    <recommendedName>
        <fullName evidence="2">MADF domain-containing protein</fullName>
    </recommendedName>
</protein>
<gene>
    <name evidence="3" type="ORF">QYM36_011840</name>
</gene>
<dbReference type="GO" id="GO:0005667">
    <property type="term" value="C:transcription regulator complex"/>
    <property type="evidence" value="ECO:0007669"/>
    <property type="project" value="TreeGrafter"/>
</dbReference>
<keyword evidence="4" id="KW-1185">Reference proteome</keyword>
<feature type="compositionally biased region" description="Polar residues" evidence="1">
    <location>
        <begin position="118"/>
        <end position="130"/>
    </location>
</feature>
<feature type="domain" description="MADF" evidence="2">
    <location>
        <begin position="1"/>
        <end position="61"/>
    </location>
</feature>